<gene>
    <name evidence="1" type="ORF">LCGC14_0981310</name>
</gene>
<comment type="caution">
    <text evidence="1">The sequence shown here is derived from an EMBL/GenBank/DDBJ whole genome shotgun (WGS) entry which is preliminary data.</text>
</comment>
<organism evidence="1">
    <name type="scientific">marine sediment metagenome</name>
    <dbReference type="NCBI Taxonomy" id="412755"/>
    <lineage>
        <taxon>unclassified sequences</taxon>
        <taxon>metagenomes</taxon>
        <taxon>ecological metagenomes</taxon>
    </lineage>
</organism>
<dbReference type="AlphaFoldDB" id="A0A0F9RFA3"/>
<reference evidence="1" key="1">
    <citation type="journal article" date="2015" name="Nature">
        <title>Complex archaea that bridge the gap between prokaryotes and eukaryotes.</title>
        <authorList>
            <person name="Spang A."/>
            <person name="Saw J.H."/>
            <person name="Jorgensen S.L."/>
            <person name="Zaremba-Niedzwiedzka K."/>
            <person name="Martijn J."/>
            <person name="Lind A.E."/>
            <person name="van Eijk R."/>
            <person name="Schleper C."/>
            <person name="Guy L."/>
            <person name="Ettema T.J."/>
        </authorList>
    </citation>
    <scope>NUCLEOTIDE SEQUENCE</scope>
</reference>
<name>A0A0F9RFA3_9ZZZZ</name>
<accession>A0A0F9RFA3</accession>
<dbReference type="EMBL" id="LAZR01003666">
    <property type="protein sequence ID" value="KKN15908.1"/>
    <property type="molecule type" value="Genomic_DNA"/>
</dbReference>
<proteinExistence type="predicted"/>
<sequence>MSLSAIQKMNFLQQMKITRRGGAAVDWTAGANFNIFQVQGDAVLVVNLFGIVTTLMGAGAAVPQYTFTPTGGAAVGMSAAMATIATDVAGSVYVWDGVTATIPAPAAQIGWADSAEAGWNGDPGILPVGIIRITNAVVCDAGVVDYYICYIPCSPGSQVIAL</sequence>
<evidence type="ECO:0000313" key="1">
    <source>
        <dbReference type="EMBL" id="KKN15908.1"/>
    </source>
</evidence>
<protein>
    <submittedName>
        <fullName evidence="1">Uncharacterized protein</fullName>
    </submittedName>
</protein>